<sequence>MNASTSFVGGSKRYFPYNENHKLWNPPPINVVKLNCDASLMIDRNMAEFGCILRDSSGTFLKACTGISQPNRPRTNPPQI</sequence>
<protein>
    <recommendedName>
        <fullName evidence="3">RNase H type-1 domain-containing protein</fullName>
    </recommendedName>
</protein>
<reference evidence="1 2" key="1">
    <citation type="journal article" date="2023" name="Plants (Basel)">
        <title>Bridging the Gap: Combining Genomics and Transcriptomics Approaches to Understand Stylosanthes scabra, an Orphan Legume from the Brazilian Caatinga.</title>
        <authorList>
            <person name="Ferreira-Neto J.R.C."/>
            <person name="da Silva M.D."/>
            <person name="Binneck E."/>
            <person name="de Melo N.F."/>
            <person name="da Silva R.H."/>
            <person name="de Melo A.L.T.M."/>
            <person name="Pandolfi V."/>
            <person name="Bustamante F.O."/>
            <person name="Brasileiro-Vidal A.C."/>
            <person name="Benko-Iseppon A.M."/>
        </authorList>
    </citation>
    <scope>NUCLEOTIDE SEQUENCE [LARGE SCALE GENOMIC DNA]</scope>
    <source>
        <tissue evidence="1">Leaves</tissue>
    </source>
</reference>
<accession>A0ABU6QTH7</accession>
<comment type="caution">
    <text evidence="1">The sequence shown here is derived from an EMBL/GenBank/DDBJ whole genome shotgun (WGS) entry which is preliminary data.</text>
</comment>
<gene>
    <name evidence="1" type="ORF">PIB30_079117</name>
</gene>
<proteinExistence type="predicted"/>
<name>A0ABU6QTH7_9FABA</name>
<dbReference type="EMBL" id="JASCZI010001112">
    <property type="protein sequence ID" value="MED6114319.1"/>
    <property type="molecule type" value="Genomic_DNA"/>
</dbReference>
<organism evidence="1 2">
    <name type="scientific">Stylosanthes scabra</name>
    <dbReference type="NCBI Taxonomy" id="79078"/>
    <lineage>
        <taxon>Eukaryota</taxon>
        <taxon>Viridiplantae</taxon>
        <taxon>Streptophyta</taxon>
        <taxon>Embryophyta</taxon>
        <taxon>Tracheophyta</taxon>
        <taxon>Spermatophyta</taxon>
        <taxon>Magnoliopsida</taxon>
        <taxon>eudicotyledons</taxon>
        <taxon>Gunneridae</taxon>
        <taxon>Pentapetalae</taxon>
        <taxon>rosids</taxon>
        <taxon>fabids</taxon>
        <taxon>Fabales</taxon>
        <taxon>Fabaceae</taxon>
        <taxon>Papilionoideae</taxon>
        <taxon>50 kb inversion clade</taxon>
        <taxon>dalbergioids sensu lato</taxon>
        <taxon>Dalbergieae</taxon>
        <taxon>Pterocarpus clade</taxon>
        <taxon>Stylosanthes</taxon>
    </lineage>
</organism>
<keyword evidence="2" id="KW-1185">Reference proteome</keyword>
<evidence type="ECO:0000313" key="1">
    <source>
        <dbReference type="EMBL" id="MED6114319.1"/>
    </source>
</evidence>
<evidence type="ECO:0000313" key="2">
    <source>
        <dbReference type="Proteomes" id="UP001341840"/>
    </source>
</evidence>
<dbReference type="Proteomes" id="UP001341840">
    <property type="component" value="Unassembled WGS sequence"/>
</dbReference>
<evidence type="ECO:0008006" key="3">
    <source>
        <dbReference type="Google" id="ProtNLM"/>
    </source>
</evidence>